<dbReference type="PROSITE" id="PS50102">
    <property type="entry name" value="RRM"/>
    <property type="match status" value="1"/>
</dbReference>
<feature type="region of interest" description="Disordered" evidence="7">
    <location>
        <begin position="85"/>
        <end position="139"/>
    </location>
</feature>
<feature type="region of interest" description="Disordered" evidence="7">
    <location>
        <begin position="175"/>
        <end position="232"/>
    </location>
</feature>
<dbReference type="GO" id="GO:0005634">
    <property type="term" value="C:nucleus"/>
    <property type="evidence" value="ECO:0007669"/>
    <property type="project" value="UniProtKB-SubCell"/>
</dbReference>
<name>A0A507BLU9_9FUNG</name>
<feature type="compositionally biased region" description="Basic and acidic residues" evidence="7">
    <location>
        <begin position="192"/>
        <end position="208"/>
    </location>
</feature>
<dbReference type="SMART" id="SM00360">
    <property type="entry name" value="RRM"/>
    <property type="match status" value="2"/>
</dbReference>
<gene>
    <name evidence="9" type="ORF">SmJEL517_g05353</name>
</gene>
<evidence type="ECO:0000256" key="1">
    <source>
        <dbReference type="ARBA" id="ARBA00004123"/>
    </source>
</evidence>
<evidence type="ECO:0000256" key="6">
    <source>
        <dbReference type="PROSITE-ProRule" id="PRU00176"/>
    </source>
</evidence>
<keyword evidence="5" id="KW-0539">Nucleus</keyword>
<reference evidence="9 10" key="1">
    <citation type="journal article" date="2019" name="Sci. Rep.">
        <title>Comparative genomics of chytrid fungi reveal insights into the obligate biotrophic and pathogenic lifestyle of Synchytrium endobioticum.</title>
        <authorList>
            <person name="van de Vossenberg B.T.L.H."/>
            <person name="Warris S."/>
            <person name="Nguyen H.D.T."/>
            <person name="van Gent-Pelzer M.P.E."/>
            <person name="Joly D.L."/>
            <person name="van de Geest H.C."/>
            <person name="Bonants P.J.M."/>
            <person name="Smith D.S."/>
            <person name="Levesque C.A."/>
            <person name="van der Lee T.A.J."/>
        </authorList>
    </citation>
    <scope>NUCLEOTIDE SEQUENCE [LARGE SCALE GENOMIC DNA]</scope>
    <source>
        <strain evidence="9 10">JEL517</strain>
    </source>
</reference>
<dbReference type="EMBL" id="QEAO01000047">
    <property type="protein sequence ID" value="TPX31300.1"/>
    <property type="molecule type" value="Genomic_DNA"/>
</dbReference>
<protein>
    <recommendedName>
        <fullName evidence="8">RRM domain-containing protein</fullName>
    </recommendedName>
</protein>
<evidence type="ECO:0000313" key="10">
    <source>
        <dbReference type="Proteomes" id="UP000319731"/>
    </source>
</evidence>
<dbReference type="InterPro" id="IPR000504">
    <property type="entry name" value="RRM_dom"/>
</dbReference>
<dbReference type="GeneID" id="42006576"/>
<dbReference type="Proteomes" id="UP000319731">
    <property type="component" value="Unassembled WGS sequence"/>
</dbReference>
<dbReference type="InterPro" id="IPR012677">
    <property type="entry name" value="Nucleotide-bd_a/b_plait_sf"/>
</dbReference>
<keyword evidence="3" id="KW-0677">Repeat</keyword>
<feature type="domain" description="RRM" evidence="8">
    <location>
        <begin position="4"/>
        <end position="66"/>
    </location>
</feature>
<comment type="subcellular location">
    <subcellularLocation>
        <location evidence="1">Nucleus</location>
    </subcellularLocation>
</comment>
<dbReference type="OrthoDB" id="1099063at2759"/>
<evidence type="ECO:0000256" key="3">
    <source>
        <dbReference type="ARBA" id="ARBA00022737"/>
    </source>
</evidence>
<dbReference type="STRING" id="1806994.A0A507BLU9"/>
<comment type="caution">
    <text evidence="9">The sequence shown here is derived from an EMBL/GenBank/DDBJ whole genome shotgun (WGS) entry which is preliminary data.</text>
</comment>
<evidence type="ECO:0000256" key="5">
    <source>
        <dbReference type="ARBA" id="ARBA00023242"/>
    </source>
</evidence>
<dbReference type="PANTHER" id="PTHR23003">
    <property type="entry name" value="RNA RECOGNITION MOTIF RRM DOMAIN CONTAINING PROTEIN"/>
    <property type="match status" value="1"/>
</dbReference>
<dbReference type="SUPFAM" id="SSF54928">
    <property type="entry name" value="RNA-binding domain, RBD"/>
    <property type="match status" value="1"/>
</dbReference>
<dbReference type="RefSeq" id="XP_031022759.1">
    <property type="nucleotide sequence ID" value="XM_031171279.1"/>
</dbReference>
<evidence type="ECO:0000313" key="9">
    <source>
        <dbReference type="EMBL" id="TPX31300.1"/>
    </source>
</evidence>
<evidence type="ECO:0000256" key="7">
    <source>
        <dbReference type="SAM" id="MobiDB-lite"/>
    </source>
</evidence>
<dbReference type="GO" id="GO:0003729">
    <property type="term" value="F:mRNA binding"/>
    <property type="evidence" value="ECO:0007669"/>
    <property type="project" value="TreeGrafter"/>
</dbReference>
<keyword evidence="4 6" id="KW-0694">RNA-binding</keyword>
<dbReference type="InterPro" id="IPR035979">
    <property type="entry name" value="RBD_domain_sf"/>
</dbReference>
<dbReference type="Pfam" id="PF00076">
    <property type="entry name" value="RRM_1"/>
    <property type="match status" value="1"/>
</dbReference>
<accession>A0A507BLU9</accession>
<evidence type="ECO:0000256" key="2">
    <source>
        <dbReference type="ARBA" id="ARBA00022664"/>
    </source>
</evidence>
<proteinExistence type="predicted"/>
<dbReference type="GO" id="GO:0006397">
    <property type="term" value="P:mRNA processing"/>
    <property type="evidence" value="ECO:0007669"/>
    <property type="project" value="UniProtKB-KW"/>
</dbReference>
<keyword evidence="10" id="KW-1185">Reference proteome</keyword>
<dbReference type="AlphaFoldDB" id="A0A507BLU9"/>
<evidence type="ECO:0000259" key="8">
    <source>
        <dbReference type="PROSITE" id="PS50102"/>
    </source>
</evidence>
<feature type="compositionally biased region" description="Gly residues" evidence="7">
    <location>
        <begin position="182"/>
        <end position="191"/>
    </location>
</feature>
<organism evidence="9 10">
    <name type="scientific">Synchytrium microbalum</name>
    <dbReference type="NCBI Taxonomy" id="1806994"/>
    <lineage>
        <taxon>Eukaryota</taxon>
        <taxon>Fungi</taxon>
        <taxon>Fungi incertae sedis</taxon>
        <taxon>Chytridiomycota</taxon>
        <taxon>Chytridiomycota incertae sedis</taxon>
        <taxon>Chytridiomycetes</taxon>
        <taxon>Synchytriales</taxon>
        <taxon>Synchytriaceae</taxon>
        <taxon>Synchytrium</taxon>
    </lineage>
</organism>
<dbReference type="InterPro" id="IPR050374">
    <property type="entry name" value="RRT5_SRSF_SR"/>
</dbReference>
<dbReference type="GO" id="GO:0005737">
    <property type="term" value="C:cytoplasm"/>
    <property type="evidence" value="ECO:0007669"/>
    <property type="project" value="TreeGrafter"/>
</dbReference>
<feature type="compositionally biased region" description="Basic and acidic residues" evidence="7">
    <location>
        <begin position="92"/>
        <end position="109"/>
    </location>
</feature>
<sequence>MSYTRVYFGRIPRDTEVRDLEGLCGKYGRVRDCKVLNGFGFVEFDDPRDAADAVRGLDRTRFLGERWMGAIDAVSHGFSASVAPNIQVEPARGGRRDRDDRGPPRDRPRGNGPRGTGEFRLKIGGLPRGTSWQSKLSDVDRDGEGFVEMSNQQDMEKAIRELDDYEFREVRIFVKEDASAGRNGGGSAAGGGHRDRSRSPRGGRDRSRSPRRRSPSPRRSRSPPRRDRSPHD</sequence>
<feature type="compositionally biased region" description="Basic residues" evidence="7">
    <location>
        <begin position="209"/>
        <end position="223"/>
    </location>
</feature>
<keyword evidence="2" id="KW-0507">mRNA processing</keyword>
<dbReference type="Gene3D" id="3.30.70.330">
    <property type="match status" value="2"/>
</dbReference>
<evidence type="ECO:0000256" key="4">
    <source>
        <dbReference type="ARBA" id="ARBA00022884"/>
    </source>
</evidence>
<dbReference type="PANTHER" id="PTHR23003:SF62">
    <property type="entry name" value="SERINE_ARGININE (SR)-TYPE SHUTTLING MRNA BINDING PROTEIN NPL3"/>
    <property type="match status" value="1"/>
</dbReference>